<sequence>MSTVVEPSGPMMNARGKVAFIIAATSALLPSMCKMLKLGGKSVSDRRRLPPSCNVAGSC</sequence>
<evidence type="ECO:0000313" key="7">
    <source>
        <dbReference type="Proteomes" id="UP000038802"/>
    </source>
</evidence>
<reference evidence="6" key="1">
    <citation type="submission" date="2015-03" db="EMBL/GenBank/DDBJ databases">
        <authorList>
            <consortium name="Pathogen Informatics"/>
            <person name="Murphy D."/>
        </authorList>
    </citation>
    <scope>NUCLEOTIDE SEQUENCE</scope>
    <source>
        <strain evidence="6">N09902308</strain>
    </source>
</reference>
<evidence type="ECO:0000313" key="9">
    <source>
        <dbReference type="Proteomes" id="UP000039217"/>
    </source>
</evidence>
<evidence type="ECO:0000313" key="12">
    <source>
        <dbReference type="Proteomes" id="UP000050164"/>
    </source>
</evidence>
<reference evidence="7 8" key="2">
    <citation type="submission" date="2015-03" db="EMBL/GenBank/DDBJ databases">
        <authorList>
            <consortium name="Pathogen Informatics"/>
        </authorList>
    </citation>
    <scope>NUCLEOTIDE SEQUENCE [LARGE SCALE GENOMIC DNA]</scope>
    <source>
        <strain evidence="2 11">Bir 172</strain>
        <strain evidence="1 12">Bir 185</strain>
        <strain evidence="3 9">D00501624</strain>
        <strain evidence="7">K00500041</strain>
        <strain evidence="4 10">M09401471</strain>
        <strain evidence="8">N09902308</strain>
    </source>
</reference>
<evidence type="ECO:0000313" key="8">
    <source>
        <dbReference type="Proteomes" id="UP000039021"/>
    </source>
</evidence>
<evidence type="ECO:0000313" key="11">
    <source>
        <dbReference type="Proteomes" id="UP000048948"/>
    </source>
</evidence>
<dbReference type="EMBL" id="CNGE01001925">
    <property type="protein sequence ID" value="CKU61754.1"/>
    <property type="molecule type" value="Genomic_DNA"/>
</dbReference>
<dbReference type="Proteomes" id="UP000048948">
    <property type="component" value="Unassembled WGS sequence"/>
</dbReference>
<dbReference type="EMBL" id="CSAJ01000055">
    <property type="protein sequence ID" value="COV67251.1"/>
    <property type="molecule type" value="Genomic_DNA"/>
</dbReference>
<evidence type="ECO:0000313" key="6">
    <source>
        <dbReference type="EMBL" id="COY00450.1"/>
    </source>
</evidence>
<evidence type="ECO:0000313" key="4">
    <source>
        <dbReference type="EMBL" id="COV67251.1"/>
    </source>
</evidence>
<evidence type="ECO:0000313" key="1">
    <source>
        <dbReference type="EMBL" id="CKT37033.1"/>
    </source>
</evidence>
<evidence type="ECO:0000313" key="5">
    <source>
        <dbReference type="EMBL" id="COV83160.1"/>
    </source>
</evidence>
<protein>
    <submittedName>
        <fullName evidence="5">Uncharacterized protein</fullName>
    </submittedName>
</protein>
<dbReference type="Proteomes" id="UP000039217">
    <property type="component" value="Unassembled WGS sequence"/>
</dbReference>
<reference evidence="5" key="3">
    <citation type="submission" date="2015-03" db="EMBL/GenBank/DDBJ databases">
        <authorList>
            <person name="Murphy D."/>
        </authorList>
    </citation>
    <scope>NUCLEOTIDE SEQUENCE [LARGE SCALE GENOMIC DNA]</scope>
    <source>
        <strain evidence="5">K00500041</strain>
    </source>
</reference>
<dbReference type="Proteomes" id="UP000038802">
    <property type="component" value="Unassembled WGS sequence"/>
</dbReference>
<organism evidence="5 7">
    <name type="scientific">Mycobacterium tuberculosis</name>
    <dbReference type="NCBI Taxonomy" id="1773"/>
    <lineage>
        <taxon>Bacteria</taxon>
        <taxon>Bacillati</taxon>
        <taxon>Actinomycetota</taxon>
        <taxon>Actinomycetes</taxon>
        <taxon>Mycobacteriales</taxon>
        <taxon>Mycobacteriaceae</taxon>
        <taxon>Mycobacterium</taxon>
        <taxon>Mycobacterium tuberculosis complex</taxon>
    </lineage>
</organism>
<evidence type="ECO:0000313" key="3">
    <source>
        <dbReference type="EMBL" id="CNU79535.1"/>
    </source>
</evidence>
<dbReference type="EMBL" id="CNFT01001510">
    <property type="protein sequence ID" value="CKT37033.1"/>
    <property type="molecule type" value="Genomic_DNA"/>
</dbReference>
<dbReference type="EMBL" id="CSAE01000215">
    <property type="protein sequence ID" value="COV83160.1"/>
    <property type="molecule type" value="Genomic_DNA"/>
</dbReference>
<dbReference type="Proteomes" id="UP000039021">
    <property type="component" value="Unassembled WGS sequence"/>
</dbReference>
<proteinExistence type="predicted"/>
<dbReference type="Proteomes" id="UP000050164">
    <property type="component" value="Unassembled WGS sequence"/>
</dbReference>
<gene>
    <name evidence="3" type="ORF">ERS007661_01185</name>
    <name evidence="5" type="ORF">ERS007703_02129</name>
    <name evidence="4" type="ORF">ERS007720_00694</name>
    <name evidence="6" type="ORF">ERS007739_01998</name>
    <name evidence="2" type="ORF">ERS027646_04889</name>
    <name evidence="1" type="ORF">ERS027659_04311</name>
</gene>
<dbReference type="Proteomes" id="UP000044938">
    <property type="component" value="Unassembled WGS sequence"/>
</dbReference>
<evidence type="ECO:0000313" key="2">
    <source>
        <dbReference type="EMBL" id="CKU61754.1"/>
    </source>
</evidence>
<evidence type="ECO:0000313" key="10">
    <source>
        <dbReference type="Proteomes" id="UP000044938"/>
    </source>
</evidence>
<name>A0A0U0TPW9_MYCTX</name>
<dbReference type="EMBL" id="CQQC01000303">
    <property type="protein sequence ID" value="CNU79535.1"/>
    <property type="molecule type" value="Genomic_DNA"/>
</dbReference>
<accession>A0A0U0TPW9</accession>
<dbReference type="EMBL" id="CSBK01000850">
    <property type="protein sequence ID" value="COY00450.1"/>
    <property type="molecule type" value="Genomic_DNA"/>
</dbReference>
<dbReference type="AlphaFoldDB" id="A0A0U0TPW9"/>